<dbReference type="InterPro" id="IPR036397">
    <property type="entry name" value="RNaseH_sf"/>
</dbReference>
<dbReference type="InterPro" id="IPR002156">
    <property type="entry name" value="RNaseH_domain"/>
</dbReference>
<gene>
    <name evidence="2" type="ORF">RHO25_009400</name>
</gene>
<accession>A0ABZ0NZ12</accession>
<dbReference type="GeneID" id="90644570"/>
<dbReference type="InterPro" id="IPR012337">
    <property type="entry name" value="RNaseH-like_sf"/>
</dbReference>
<dbReference type="Gene3D" id="3.30.420.10">
    <property type="entry name" value="Ribonuclease H-like superfamily/Ribonuclease H"/>
    <property type="match status" value="1"/>
</dbReference>
<keyword evidence="3" id="KW-1185">Reference proteome</keyword>
<evidence type="ECO:0000259" key="1">
    <source>
        <dbReference type="PROSITE" id="PS50879"/>
    </source>
</evidence>
<sequence length="222" mass="24903">MAWPECPSNVLTSLNAPKTFDGRCAGYNKMVELGLAPPSPAPLPGLPLRKAAKFEAASHIRPIELFTHLESEHKTIRCHETAYRFVRRDNDREMLIYVDGSCLDQNSKEDVKTRRAGCGWVFKPVSSSAGVREEAMRLELEGPSGQEYVPTNNRAELRAVIGALQYREWNGEGWRNVVIALDSEYVVLGIILASETVGWTSNPIFRTIQRQPLMKINVTPHN</sequence>
<dbReference type="Proteomes" id="UP001302367">
    <property type="component" value="Chromosome 6"/>
</dbReference>
<name>A0ABZ0NZ12_CERBT</name>
<dbReference type="RefSeq" id="XP_065459255.1">
    <property type="nucleotide sequence ID" value="XM_065603183.1"/>
</dbReference>
<organism evidence="2 3">
    <name type="scientific">Cercospora beticola</name>
    <name type="common">Sugarbeet leaf spot fungus</name>
    <dbReference type="NCBI Taxonomy" id="122368"/>
    <lineage>
        <taxon>Eukaryota</taxon>
        <taxon>Fungi</taxon>
        <taxon>Dikarya</taxon>
        <taxon>Ascomycota</taxon>
        <taxon>Pezizomycotina</taxon>
        <taxon>Dothideomycetes</taxon>
        <taxon>Dothideomycetidae</taxon>
        <taxon>Mycosphaerellales</taxon>
        <taxon>Mycosphaerellaceae</taxon>
        <taxon>Cercospora</taxon>
    </lineage>
</organism>
<evidence type="ECO:0000313" key="2">
    <source>
        <dbReference type="EMBL" id="WPB04753.1"/>
    </source>
</evidence>
<dbReference type="EMBL" id="CP134189">
    <property type="protein sequence ID" value="WPB04753.1"/>
    <property type="molecule type" value="Genomic_DNA"/>
</dbReference>
<dbReference type="PROSITE" id="PS50879">
    <property type="entry name" value="RNASE_H_1"/>
    <property type="match status" value="1"/>
</dbReference>
<reference evidence="2 3" key="1">
    <citation type="submission" date="2023-09" db="EMBL/GenBank/DDBJ databases">
        <title>Complete-Gapless Cercospora beticola genome.</title>
        <authorList>
            <person name="Wyatt N.A."/>
            <person name="Spanner R.E."/>
            <person name="Bolton M.D."/>
        </authorList>
    </citation>
    <scope>NUCLEOTIDE SEQUENCE [LARGE SCALE GENOMIC DNA]</scope>
    <source>
        <strain evidence="2">Cb09-40</strain>
    </source>
</reference>
<feature type="domain" description="RNase H type-1" evidence="1">
    <location>
        <begin position="90"/>
        <end position="222"/>
    </location>
</feature>
<proteinExistence type="predicted"/>
<evidence type="ECO:0000313" key="3">
    <source>
        <dbReference type="Proteomes" id="UP001302367"/>
    </source>
</evidence>
<dbReference type="Pfam" id="PF00075">
    <property type="entry name" value="RNase_H"/>
    <property type="match status" value="1"/>
</dbReference>
<dbReference type="SUPFAM" id="SSF53098">
    <property type="entry name" value="Ribonuclease H-like"/>
    <property type="match status" value="1"/>
</dbReference>
<protein>
    <recommendedName>
        <fullName evidence="1">RNase H type-1 domain-containing protein</fullName>
    </recommendedName>
</protein>